<proteinExistence type="predicted"/>
<dbReference type="EMBL" id="JAWWNJ010000107">
    <property type="protein sequence ID" value="KAK6992778.1"/>
    <property type="molecule type" value="Genomic_DNA"/>
</dbReference>
<keyword evidence="2" id="KW-1185">Reference proteome</keyword>
<comment type="caution">
    <text evidence="1">The sequence shown here is derived from an EMBL/GenBank/DDBJ whole genome shotgun (WGS) entry which is preliminary data.</text>
</comment>
<dbReference type="AlphaFoldDB" id="A0AAV9ZW79"/>
<organism evidence="1 2">
    <name type="scientific">Favolaschia claudopus</name>
    <dbReference type="NCBI Taxonomy" id="2862362"/>
    <lineage>
        <taxon>Eukaryota</taxon>
        <taxon>Fungi</taxon>
        <taxon>Dikarya</taxon>
        <taxon>Basidiomycota</taxon>
        <taxon>Agaricomycotina</taxon>
        <taxon>Agaricomycetes</taxon>
        <taxon>Agaricomycetidae</taxon>
        <taxon>Agaricales</taxon>
        <taxon>Marasmiineae</taxon>
        <taxon>Mycenaceae</taxon>
        <taxon>Favolaschia</taxon>
    </lineage>
</organism>
<gene>
    <name evidence="1" type="ORF">R3P38DRAFT_3429454</name>
</gene>
<evidence type="ECO:0000313" key="1">
    <source>
        <dbReference type="EMBL" id="KAK6992778.1"/>
    </source>
</evidence>
<evidence type="ECO:0000313" key="2">
    <source>
        <dbReference type="Proteomes" id="UP001362999"/>
    </source>
</evidence>
<name>A0AAV9ZW79_9AGAR</name>
<accession>A0AAV9ZW79</accession>
<reference evidence="1 2" key="1">
    <citation type="journal article" date="2024" name="J Genomics">
        <title>Draft genome sequencing and assembly of Favolaschia claudopus CIRM-BRFM 2984 isolated from oak limbs.</title>
        <authorList>
            <person name="Navarro D."/>
            <person name="Drula E."/>
            <person name="Chaduli D."/>
            <person name="Cazenave R."/>
            <person name="Ahrendt S."/>
            <person name="Wang J."/>
            <person name="Lipzen A."/>
            <person name="Daum C."/>
            <person name="Barry K."/>
            <person name="Grigoriev I.V."/>
            <person name="Favel A."/>
            <person name="Rosso M.N."/>
            <person name="Martin F."/>
        </authorList>
    </citation>
    <scope>NUCLEOTIDE SEQUENCE [LARGE SCALE GENOMIC DNA]</scope>
    <source>
        <strain evidence="1 2">CIRM-BRFM 2984</strain>
    </source>
</reference>
<sequence>MLQKLAEDRARLVELHSQILELARAFATQVQRSVVKERLDTYKYPVLTLPNEVVAEILVQFIPKYPACPPPGSLHSPLLLTRICRLWREIAHATPKLWRAVSLSSRSRISPNPKNIWLNRAGCFPLAIRMNEVAGYTVDESSLIAVIVPYRPRCEYLELRRLDQYVPYLPRIEGEFPLLKHLDLELDQKPDVKIEFSRVPMLRSAVLDVVAAHSVVLPWSQSTTLSSHTISLEDCVPVLGKVTDLSECKLLTCRLMNTFLDSFTLPLLSRLDVCEDLLGPDPISSLTTFVSRSECKLQYLRISSMKSDSANSYSAAFPSIREVIFGKHKEEVYSELPRYTTNR</sequence>
<dbReference type="Proteomes" id="UP001362999">
    <property type="component" value="Unassembled WGS sequence"/>
</dbReference>
<protein>
    <submittedName>
        <fullName evidence="1">F-box domain-containing protein</fullName>
    </submittedName>
</protein>